<feature type="domain" description="Brix" evidence="3">
    <location>
        <begin position="176"/>
        <end position="265"/>
    </location>
</feature>
<feature type="compositionally biased region" description="Basic and acidic residues" evidence="2">
    <location>
        <begin position="628"/>
        <end position="638"/>
    </location>
</feature>
<feature type="region of interest" description="Disordered" evidence="2">
    <location>
        <begin position="51"/>
        <end position="78"/>
    </location>
</feature>
<dbReference type="Pfam" id="PF04427">
    <property type="entry name" value="Brix"/>
    <property type="match status" value="1"/>
</dbReference>
<feature type="compositionally biased region" description="Low complexity" evidence="2">
    <location>
        <begin position="1"/>
        <end position="16"/>
    </location>
</feature>
<evidence type="ECO:0000256" key="1">
    <source>
        <dbReference type="ARBA" id="ARBA00004604"/>
    </source>
</evidence>
<feature type="region of interest" description="Disordered" evidence="2">
    <location>
        <begin position="1"/>
        <end position="28"/>
    </location>
</feature>
<dbReference type="GO" id="GO:0005730">
    <property type="term" value="C:nucleolus"/>
    <property type="evidence" value="ECO:0007669"/>
    <property type="project" value="UniProtKB-SubCell"/>
</dbReference>
<dbReference type="InterPro" id="IPR039062">
    <property type="entry name" value="SPAT1"/>
</dbReference>
<dbReference type="InterPro" id="IPR007109">
    <property type="entry name" value="Brix"/>
</dbReference>
<keyword evidence="5" id="KW-1185">Reference proteome</keyword>
<name>M7B5G0_CHEMY</name>
<dbReference type="PANTHER" id="PTHR14421">
    <property type="entry name" value="SPERMATOGENESIS-ASSOCIATED PROTEIN 1"/>
    <property type="match status" value="1"/>
</dbReference>
<organism evidence="4 5">
    <name type="scientific">Chelonia mydas</name>
    <name type="common">Green sea-turtle</name>
    <name type="synonym">Chelonia agassizi</name>
    <dbReference type="NCBI Taxonomy" id="8469"/>
    <lineage>
        <taxon>Eukaryota</taxon>
        <taxon>Metazoa</taxon>
        <taxon>Chordata</taxon>
        <taxon>Craniata</taxon>
        <taxon>Vertebrata</taxon>
        <taxon>Euteleostomi</taxon>
        <taxon>Archelosauria</taxon>
        <taxon>Testudinata</taxon>
        <taxon>Testudines</taxon>
        <taxon>Cryptodira</taxon>
        <taxon>Durocryptodira</taxon>
        <taxon>Americhelydia</taxon>
        <taxon>Chelonioidea</taxon>
        <taxon>Cheloniidae</taxon>
        <taxon>Chelonia</taxon>
    </lineage>
</organism>
<evidence type="ECO:0000313" key="5">
    <source>
        <dbReference type="Proteomes" id="UP000031443"/>
    </source>
</evidence>
<dbReference type="AlphaFoldDB" id="M7B5G0"/>
<dbReference type="SUPFAM" id="SSF52954">
    <property type="entry name" value="Class II aaRS ABD-related"/>
    <property type="match status" value="1"/>
</dbReference>
<dbReference type="InterPro" id="IPR031478">
    <property type="entry name" value="SPATA1_C"/>
</dbReference>
<feature type="compositionally biased region" description="Basic and acidic residues" evidence="2">
    <location>
        <begin position="517"/>
        <end position="535"/>
    </location>
</feature>
<dbReference type="EMBL" id="KB570890">
    <property type="protein sequence ID" value="EMP27368.1"/>
    <property type="molecule type" value="Genomic_DNA"/>
</dbReference>
<sequence>GSAAGPAGAEAGSATGRAEAARARDQALFPPGFSVSEIKNKQRRHFMFVRWKQQQRKDKLANKKKRKKEREALGDKRPGGHWAMVLAASGNGMVRGQGRQGACLCTAATPELPQAPPKPVPKTIENQRVYDETTVDPNDEEVAFDESTDEFAPYFNRQTVPKILITTSDRPRGRKGKAPTEHQPEVILNNFTTRLGHSIGRMFASLFPHDPQFIGRQVATFHNQRDYIFFRFHRYIFRSEKKVGIQELGPRFTLKLRSLQKGTFDSKFGEYEWIHKLVELHVFYVPEEVWNFTLNTVSAALTSKFISAGFIRVPRHVTLRVLREQLGDFLGEDAVADKFIFLKHIGKKLAVVKAKQETELKLKLFAPPHALHPELYLLPGVDHLEIAYSSSSTPDTQHFNVESHRSPHGPSTLNLPKKKPEKSPTFLEGPQKHTLRQNQEDSSSLGWSETEKEMIPVLHIKPEQSLNNRTQEKKIPHRRKDQIGSNGSLHIPSSLNPTKWESGKNPTSLESAQKNHLSQDQKESNTLRWSQKDKGTLSGHHVKQSIEQAKNNETQENHIPPGRKEEIPIVVGANVENRCNLKAIRMGRNTTGDSEIPESLEVGDKEYLHNKKSPQQSGIRESVADTGIKQDDKTDKNNVTHLEYSSRYISPPPPPALSINRAQVPIFQTETRDAWKKKYFETKKATTSLEDILNKLRQDLELYYQKLLLQLEARDIRKRPNNLTHIANAKMRKQAASDLRALRAELAQKKIQSSLILQSETPIF</sequence>
<feature type="region of interest" description="Disordered" evidence="2">
    <location>
        <begin position="548"/>
        <end position="567"/>
    </location>
</feature>
<feature type="region of interest" description="Disordered" evidence="2">
    <location>
        <begin position="590"/>
        <end position="638"/>
    </location>
</feature>
<dbReference type="Proteomes" id="UP000031443">
    <property type="component" value="Unassembled WGS sequence"/>
</dbReference>
<proteinExistence type="predicted"/>
<evidence type="ECO:0000256" key="2">
    <source>
        <dbReference type="SAM" id="MobiDB-lite"/>
    </source>
</evidence>
<evidence type="ECO:0000259" key="3">
    <source>
        <dbReference type="PROSITE" id="PS50833"/>
    </source>
</evidence>
<comment type="subcellular location">
    <subcellularLocation>
        <location evidence="1">Nucleus</location>
        <location evidence="1">Nucleolus</location>
    </subcellularLocation>
</comment>
<dbReference type="PANTHER" id="PTHR14421:SF3">
    <property type="entry name" value="SPERMATOGENESIS-ASSOCIATED PROTEIN 1"/>
    <property type="match status" value="1"/>
</dbReference>
<dbReference type="STRING" id="8469.M7B5G0"/>
<gene>
    <name evidence="4" type="ORF">UY3_15522</name>
</gene>
<dbReference type="Pfam" id="PF15743">
    <property type="entry name" value="SPATA1_C"/>
    <property type="match status" value="1"/>
</dbReference>
<feature type="compositionally biased region" description="Polar residues" evidence="2">
    <location>
        <begin position="436"/>
        <end position="447"/>
    </location>
</feature>
<dbReference type="PROSITE" id="PS50833">
    <property type="entry name" value="BRIX"/>
    <property type="match status" value="1"/>
</dbReference>
<dbReference type="GO" id="GO:0006364">
    <property type="term" value="P:rRNA processing"/>
    <property type="evidence" value="ECO:0007669"/>
    <property type="project" value="InterPro"/>
</dbReference>
<feature type="non-terminal residue" evidence="4">
    <location>
        <position position="1"/>
    </location>
</feature>
<accession>M7B5G0</accession>
<reference evidence="5" key="1">
    <citation type="journal article" date="2013" name="Nat. Genet.">
        <title>The draft genomes of soft-shell turtle and green sea turtle yield insights into the development and evolution of the turtle-specific body plan.</title>
        <authorList>
            <person name="Wang Z."/>
            <person name="Pascual-Anaya J."/>
            <person name="Zadissa A."/>
            <person name="Li W."/>
            <person name="Niimura Y."/>
            <person name="Huang Z."/>
            <person name="Li C."/>
            <person name="White S."/>
            <person name="Xiong Z."/>
            <person name="Fang D."/>
            <person name="Wang B."/>
            <person name="Ming Y."/>
            <person name="Chen Y."/>
            <person name="Zheng Y."/>
            <person name="Kuraku S."/>
            <person name="Pignatelli M."/>
            <person name="Herrero J."/>
            <person name="Beal K."/>
            <person name="Nozawa M."/>
            <person name="Li Q."/>
            <person name="Wang J."/>
            <person name="Zhang H."/>
            <person name="Yu L."/>
            <person name="Shigenobu S."/>
            <person name="Wang J."/>
            <person name="Liu J."/>
            <person name="Flicek P."/>
            <person name="Searle S."/>
            <person name="Wang J."/>
            <person name="Kuratani S."/>
            <person name="Yin Y."/>
            <person name="Aken B."/>
            <person name="Zhang G."/>
            <person name="Irie N."/>
        </authorList>
    </citation>
    <scope>NUCLEOTIDE SEQUENCE [LARGE SCALE GENOMIC DNA]</scope>
</reference>
<dbReference type="SMART" id="SM00879">
    <property type="entry name" value="Brix"/>
    <property type="match status" value="1"/>
</dbReference>
<feature type="compositionally biased region" description="Polar residues" evidence="2">
    <location>
        <begin position="483"/>
        <end position="516"/>
    </location>
</feature>
<dbReference type="Gene3D" id="3.40.50.10480">
    <property type="entry name" value="Probable brix-domain ribosomal biogenesis protein"/>
    <property type="match status" value="1"/>
</dbReference>
<feature type="region of interest" description="Disordered" evidence="2">
    <location>
        <begin position="392"/>
        <end position="542"/>
    </location>
</feature>
<evidence type="ECO:0000313" key="4">
    <source>
        <dbReference type="EMBL" id="EMP27368.1"/>
    </source>
</evidence>
<protein>
    <submittedName>
        <fullName evidence="4">Ribosome production factor 1</fullName>
    </submittedName>
</protein>
<dbReference type="GO" id="GO:0019843">
    <property type="term" value="F:rRNA binding"/>
    <property type="evidence" value="ECO:0007669"/>
    <property type="project" value="InterPro"/>
</dbReference>
<feature type="compositionally biased region" description="Basic and acidic residues" evidence="2">
    <location>
        <begin position="69"/>
        <end position="78"/>
    </location>
</feature>